<evidence type="ECO:0000313" key="2">
    <source>
        <dbReference type="Proteomes" id="UP000653644"/>
    </source>
</evidence>
<protein>
    <submittedName>
        <fullName evidence="1">Uncharacterized protein</fullName>
    </submittedName>
</protein>
<sequence>MSTDRAGAESVRTTVVLEFPGSGTSGRVRAMRLESLGFSTRYLLDEFRPRATAIEEYAGQLFDRLADEDVGTIVSYCGATAIARHLAARYRRPPLLVALNPEHTVARGVADRLRGALAKIALPAETAARYDADADTVRDVIRRWLPDLEVAMAESYAGPPHNFGTVAGRLAGMQADWFAHLTAACDPGKLPAGPEELHMVARDHPCEPDCAAKHLTIDVDRAEFFTASLTSDALAGVLRS</sequence>
<organism evidence="1 2">
    <name type="scientific">Streptomyces canarius</name>
    <dbReference type="NCBI Taxonomy" id="285453"/>
    <lineage>
        <taxon>Bacteria</taxon>
        <taxon>Bacillati</taxon>
        <taxon>Actinomycetota</taxon>
        <taxon>Actinomycetes</taxon>
        <taxon>Kitasatosporales</taxon>
        <taxon>Streptomycetaceae</taxon>
        <taxon>Streptomyces</taxon>
    </lineage>
</organism>
<accession>A0ABQ3CPB7</accession>
<reference evidence="2" key="1">
    <citation type="journal article" date="2019" name="Int. J. Syst. Evol. Microbiol.">
        <title>The Global Catalogue of Microorganisms (GCM) 10K type strain sequencing project: providing services to taxonomists for standard genome sequencing and annotation.</title>
        <authorList>
            <consortium name="The Broad Institute Genomics Platform"/>
            <consortium name="The Broad Institute Genome Sequencing Center for Infectious Disease"/>
            <person name="Wu L."/>
            <person name="Ma J."/>
        </authorList>
    </citation>
    <scope>NUCLEOTIDE SEQUENCE [LARGE SCALE GENOMIC DNA]</scope>
    <source>
        <strain evidence="2">JCM 4733</strain>
    </source>
</reference>
<dbReference type="EMBL" id="BMVN01000014">
    <property type="protein sequence ID" value="GHA34042.1"/>
    <property type="molecule type" value="Genomic_DNA"/>
</dbReference>
<name>A0ABQ3CPB7_9ACTN</name>
<comment type="caution">
    <text evidence="1">The sequence shown here is derived from an EMBL/GenBank/DDBJ whole genome shotgun (WGS) entry which is preliminary data.</text>
</comment>
<proteinExistence type="predicted"/>
<gene>
    <name evidence="1" type="ORF">GCM10010345_43240</name>
</gene>
<dbReference type="Proteomes" id="UP000653644">
    <property type="component" value="Unassembled WGS sequence"/>
</dbReference>
<evidence type="ECO:0000313" key="1">
    <source>
        <dbReference type="EMBL" id="GHA34042.1"/>
    </source>
</evidence>
<keyword evidence="2" id="KW-1185">Reference proteome</keyword>
<dbReference type="RefSeq" id="WP_189888427.1">
    <property type="nucleotide sequence ID" value="NZ_BMVN01000014.1"/>
</dbReference>